<proteinExistence type="predicted"/>
<sequence>MKYSLFCILFGLLIISACNNSKKNGANSTEITEDSTANVKAELTESFYKRLEGTIAGKKVVMHLQKVDDDVSGTYYYDGSWLNLSTDTLIGKDSIVLTEYSFYESYFTQDFKSPHLALKWNGNGFDGNWESGDKTKKYSVTLAEKYPDGSYQFNAGIYKDSVKAFANQPKSPAAEINFEYLESKNNDEYGIWLNSELKKISGVKSQVDRSIGFKNIATAYFKDYKTQIAEQSKNSRGDDFQAWMNYTNNSQQSVSYNDNGYVVIDFLADAYTGGAHGNYSSTMFCLDVKNKKQMVLSDVIKIDSNTLQSILERNLRKAYNIKAKDAISTVLFDNFLKPNKNFYFNTNGIAFMYNPYEVASYAQGQIVVFIPYSDLKTYLVPAFAQRMSIK</sequence>
<name>A0A4R0PTP4_9SPHI</name>
<comment type="caution">
    <text evidence="3">The sequence shown here is derived from an EMBL/GenBank/DDBJ whole genome shotgun (WGS) entry which is preliminary data.</text>
</comment>
<keyword evidence="4" id="KW-1185">Reference proteome</keyword>
<dbReference type="AlphaFoldDB" id="A0A4R0PTP4"/>
<dbReference type="RefSeq" id="WP_131531909.1">
    <property type="nucleotide sequence ID" value="NZ_SJSO01000014.1"/>
</dbReference>
<dbReference type="OrthoDB" id="594879at2"/>
<keyword evidence="1" id="KW-0732">Signal</keyword>
<dbReference type="InterPro" id="IPR021729">
    <property type="entry name" value="DUF3298"/>
</dbReference>
<evidence type="ECO:0000256" key="1">
    <source>
        <dbReference type="SAM" id="SignalP"/>
    </source>
</evidence>
<protein>
    <submittedName>
        <fullName evidence="3">DUF3298 domain-containing protein</fullName>
    </submittedName>
</protein>
<evidence type="ECO:0000259" key="2">
    <source>
        <dbReference type="Pfam" id="PF11738"/>
    </source>
</evidence>
<gene>
    <name evidence="3" type="ORF">EZ456_16235</name>
</gene>
<feature type="chain" id="PRO_5020256492" evidence="1">
    <location>
        <begin position="20"/>
        <end position="390"/>
    </location>
</feature>
<dbReference type="InterPro" id="IPR037126">
    <property type="entry name" value="PdaC/RsiV-like_sf"/>
</dbReference>
<dbReference type="Gene3D" id="3.90.640.20">
    <property type="entry name" value="Heat-shock cognate protein, ATPase"/>
    <property type="match status" value="1"/>
</dbReference>
<dbReference type="EMBL" id="SJSO01000014">
    <property type="protein sequence ID" value="TCD25085.1"/>
    <property type="molecule type" value="Genomic_DNA"/>
</dbReference>
<dbReference type="Proteomes" id="UP000293925">
    <property type="component" value="Unassembled WGS sequence"/>
</dbReference>
<evidence type="ECO:0000313" key="3">
    <source>
        <dbReference type="EMBL" id="TCD25085.1"/>
    </source>
</evidence>
<evidence type="ECO:0000313" key="4">
    <source>
        <dbReference type="Proteomes" id="UP000293925"/>
    </source>
</evidence>
<dbReference type="Pfam" id="PF11738">
    <property type="entry name" value="DUF3298"/>
    <property type="match status" value="1"/>
</dbReference>
<feature type="domain" description="DUF3298" evidence="2">
    <location>
        <begin position="301"/>
        <end position="373"/>
    </location>
</feature>
<reference evidence="3 4" key="1">
    <citation type="submission" date="2019-02" db="EMBL/GenBank/DDBJ databases">
        <title>Pedobacter sp. RP-3-21 sp. nov., isolated from Arctic soil.</title>
        <authorList>
            <person name="Dahal R.H."/>
        </authorList>
    </citation>
    <scope>NUCLEOTIDE SEQUENCE [LARGE SCALE GENOMIC DNA]</scope>
    <source>
        <strain evidence="3 4">RP-3-21</strain>
    </source>
</reference>
<dbReference type="Gene3D" id="3.30.565.40">
    <property type="entry name" value="Fervidobacterium nodosum Rt17-B1 like"/>
    <property type="match status" value="1"/>
</dbReference>
<dbReference type="PROSITE" id="PS51257">
    <property type="entry name" value="PROKAR_LIPOPROTEIN"/>
    <property type="match status" value="1"/>
</dbReference>
<feature type="signal peptide" evidence="1">
    <location>
        <begin position="1"/>
        <end position="19"/>
    </location>
</feature>
<accession>A0A4R0PTP4</accession>
<organism evidence="3 4">
    <name type="scientific">Pedobacter psychrodurus</name>
    <dbReference type="NCBI Taxonomy" id="2530456"/>
    <lineage>
        <taxon>Bacteria</taxon>
        <taxon>Pseudomonadati</taxon>
        <taxon>Bacteroidota</taxon>
        <taxon>Sphingobacteriia</taxon>
        <taxon>Sphingobacteriales</taxon>
        <taxon>Sphingobacteriaceae</taxon>
        <taxon>Pedobacter</taxon>
    </lineage>
</organism>